<dbReference type="PANTHER" id="PTHR33973">
    <property type="entry name" value="OS07G0153300 PROTEIN"/>
    <property type="match status" value="1"/>
</dbReference>
<comment type="caution">
    <text evidence="1">The sequence shown here is derived from an EMBL/GenBank/DDBJ whole genome shotgun (WGS) entry which is preliminary data.</text>
</comment>
<dbReference type="InterPro" id="IPR010775">
    <property type="entry name" value="DUF1365"/>
</dbReference>
<evidence type="ECO:0000313" key="2">
    <source>
        <dbReference type="Proteomes" id="UP000772434"/>
    </source>
</evidence>
<dbReference type="AlphaFoldDB" id="A0A9P5Q3K1"/>
<evidence type="ECO:0000313" key="1">
    <source>
        <dbReference type="EMBL" id="KAF9074426.1"/>
    </source>
</evidence>
<gene>
    <name evidence="1" type="ORF">BDP27DRAFT_1317064</name>
</gene>
<dbReference type="EMBL" id="JADNRY010000013">
    <property type="protein sequence ID" value="KAF9074426.1"/>
    <property type="molecule type" value="Genomic_DNA"/>
</dbReference>
<organism evidence="1 2">
    <name type="scientific">Rhodocollybia butyracea</name>
    <dbReference type="NCBI Taxonomy" id="206335"/>
    <lineage>
        <taxon>Eukaryota</taxon>
        <taxon>Fungi</taxon>
        <taxon>Dikarya</taxon>
        <taxon>Basidiomycota</taxon>
        <taxon>Agaricomycotina</taxon>
        <taxon>Agaricomycetes</taxon>
        <taxon>Agaricomycetidae</taxon>
        <taxon>Agaricales</taxon>
        <taxon>Marasmiineae</taxon>
        <taxon>Omphalotaceae</taxon>
        <taxon>Rhodocollybia</taxon>
    </lineage>
</organism>
<dbReference type="PANTHER" id="PTHR33973:SF4">
    <property type="entry name" value="OS07G0153300 PROTEIN"/>
    <property type="match status" value="1"/>
</dbReference>
<sequence>MSSSSLNPKGYILTNFVSHTRFYPLPHSFKYTTLAVFVELSALENGELDIPLLFGFNKRWRALCALRPNGYLFPTSSGSEMGIRKKLEVLLRREGYPEVINNGQYEIWMLTMPSYFGFEGINPLTVYTLYSTTKDHSRNLSLVVFEVHNTFGETHVYFMRPGVDEDNSSLKYIYDHQWNFPRAFHVSPFNDRRGWYTVSIKLPLIGESPKPMISIQLRDPSTNEGEGGLPGKTKLTATLRTTSALPFTPSSPFAIKNILLTLISFPLTLSLSMPRILYQAAILHYVKGRRSDGGGKSDLEVYMRPEPFLPPSSTLQSAWDENGIQLFPASGAGLTIRRLPYGFMASLAKKRVREFLHHRVQMLSEGRSVGVVLVEPTVYGDTEEWFLPHPDNLSTTEKVDTHCEKILRITPLAPVFFELLVTAPSAGLVLLAGSVIDSPEPTSYTRILNTNRSPNDVLFVVNNPELFLEIFSTSPSFSLLTQRLRLSAIPPTLVGLLSRSRLDPDAKVIPLQDLNDEAFNRLLHITDTHFLDHAPPSRSYFTFFSVVQHVLSNVTLLSLLSALLAVSALEPRIFALFRAQIKSGTETWGDKVWERVEERICRVGEKKDAR</sequence>
<reference evidence="1" key="1">
    <citation type="submission" date="2020-11" db="EMBL/GenBank/DDBJ databases">
        <authorList>
            <consortium name="DOE Joint Genome Institute"/>
            <person name="Ahrendt S."/>
            <person name="Riley R."/>
            <person name="Andreopoulos W."/>
            <person name="Labutti K."/>
            <person name="Pangilinan J."/>
            <person name="Ruiz-Duenas F.J."/>
            <person name="Barrasa J.M."/>
            <person name="Sanchez-Garcia M."/>
            <person name="Camarero S."/>
            <person name="Miyauchi S."/>
            <person name="Serrano A."/>
            <person name="Linde D."/>
            <person name="Babiker R."/>
            <person name="Drula E."/>
            <person name="Ayuso-Fernandez I."/>
            <person name="Pacheco R."/>
            <person name="Padilla G."/>
            <person name="Ferreira P."/>
            <person name="Barriuso J."/>
            <person name="Kellner H."/>
            <person name="Castanera R."/>
            <person name="Alfaro M."/>
            <person name="Ramirez L."/>
            <person name="Pisabarro A.G."/>
            <person name="Kuo A."/>
            <person name="Tritt A."/>
            <person name="Lipzen A."/>
            <person name="He G."/>
            <person name="Yan M."/>
            <person name="Ng V."/>
            <person name="Cullen D."/>
            <person name="Martin F."/>
            <person name="Rosso M.-N."/>
            <person name="Henrissat B."/>
            <person name="Hibbett D."/>
            <person name="Martinez A.T."/>
            <person name="Grigoriev I.V."/>
        </authorList>
    </citation>
    <scope>NUCLEOTIDE SEQUENCE</scope>
    <source>
        <strain evidence="1">AH 40177</strain>
    </source>
</reference>
<proteinExistence type="predicted"/>
<protein>
    <submittedName>
        <fullName evidence="1">Uncharacterized protein</fullName>
    </submittedName>
</protein>
<dbReference type="Pfam" id="PF07103">
    <property type="entry name" value="DUF1365"/>
    <property type="match status" value="1"/>
</dbReference>
<dbReference type="OrthoDB" id="3340520at2759"/>
<name>A0A9P5Q3K1_9AGAR</name>
<keyword evidence="2" id="KW-1185">Reference proteome</keyword>
<accession>A0A9P5Q3K1</accession>
<dbReference type="Proteomes" id="UP000772434">
    <property type="component" value="Unassembled WGS sequence"/>
</dbReference>